<gene>
    <name evidence="2" type="ORF">ELE36_08665</name>
</gene>
<feature type="signal peptide" evidence="1">
    <location>
        <begin position="1"/>
        <end position="34"/>
    </location>
</feature>
<dbReference type="Proteomes" id="UP000291562">
    <property type="component" value="Chromosome"/>
</dbReference>
<dbReference type="EMBL" id="CP035704">
    <property type="protein sequence ID" value="QBB70434.1"/>
    <property type="molecule type" value="Genomic_DNA"/>
</dbReference>
<feature type="chain" id="PRO_5019218324" evidence="1">
    <location>
        <begin position="35"/>
        <end position="660"/>
    </location>
</feature>
<dbReference type="KEGG" id="xbc:ELE36_08665"/>
<accession>A0A411HJ51</accession>
<evidence type="ECO:0000313" key="2">
    <source>
        <dbReference type="EMBL" id="QBB70434.1"/>
    </source>
</evidence>
<evidence type="ECO:0000256" key="1">
    <source>
        <dbReference type="SAM" id="SignalP"/>
    </source>
</evidence>
<sequence length="660" mass="71489">MERPEKLQIPKRRGRDWRRFLSLLAAIVFLHAHANPSESIQPRSSHGGSVTWHLNHGVLDPLGIRIDAVANNLPQRDSRKKSSYQNLEFSALDADALQLNIANGLPRALTGGQLSYQGGMTLQFPGGNADLQAFALRPRAAAAPFALDIVDRQGHVWFVLGHGHYLIEDDGRSLALRYMNVRLSAYFAQMLHRPELNGLVVGGMDAISKLAQTDSVQMACSAPWPGQSGAQANIKMVYQASDAESGQPDGIHFMRCGLPNGSGSYTLNSCTSTSTDHYAVFSPDTSLLNVGSAVVPWHKMFAGPFAPYGNDQHPFLIWNLYRINADGSLRQLAASGVKHAFNTINKTCGCSDSQNNYPTCEDSYSNYSNDIAATETPNYLGPRSEIIPAAGKFGRCQSVFDPNCLGTQNANGGAQDDFQYRVVVPEREITASLQPGATFYFEYWYVVRDQVDIYNAMGYRPISFSKNAQGLWTGSPGTFSNGPVINAWVNPAAPATGTMNPELLTSEGRARFAVTTTALGAGLYRYNYAVMNLDFSRAVIDAAHPNEPNLHVLSSDGFSALNIPISSGATISNVLFDDADDDAGNDWTVTQTANALHWQAPSGHPLNWGTLYHFAFTANRAPLPAHSDLAVATPGSPTSYSTITLAPLDEVIFSDGFGTP</sequence>
<dbReference type="RefSeq" id="WP_129832692.1">
    <property type="nucleotide sequence ID" value="NZ_CP035704.1"/>
</dbReference>
<dbReference type="OrthoDB" id="6191933at2"/>
<keyword evidence="3" id="KW-1185">Reference proteome</keyword>
<proteinExistence type="predicted"/>
<evidence type="ECO:0000313" key="3">
    <source>
        <dbReference type="Proteomes" id="UP000291562"/>
    </source>
</evidence>
<protein>
    <submittedName>
        <fullName evidence="2">Uncharacterized protein</fullName>
    </submittedName>
</protein>
<name>A0A411HJ51_9GAMM</name>
<keyword evidence="1" id="KW-0732">Signal</keyword>
<organism evidence="2 3">
    <name type="scientific">Pseudolysobacter antarcticus</name>
    <dbReference type="NCBI Taxonomy" id="2511995"/>
    <lineage>
        <taxon>Bacteria</taxon>
        <taxon>Pseudomonadati</taxon>
        <taxon>Pseudomonadota</taxon>
        <taxon>Gammaproteobacteria</taxon>
        <taxon>Lysobacterales</taxon>
        <taxon>Rhodanobacteraceae</taxon>
        <taxon>Pseudolysobacter</taxon>
    </lineage>
</organism>
<reference evidence="2 3" key="1">
    <citation type="submission" date="2019-01" db="EMBL/GenBank/DDBJ databases">
        <title>Pseudolysobacter antarctica gen. nov., sp. nov., isolated from Fildes Peninsula, Antarctica.</title>
        <authorList>
            <person name="Wei Z."/>
            <person name="Peng F."/>
        </authorList>
    </citation>
    <scope>NUCLEOTIDE SEQUENCE [LARGE SCALE GENOMIC DNA]</scope>
    <source>
        <strain evidence="2 3">AQ6-296</strain>
    </source>
</reference>
<dbReference type="AlphaFoldDB" id="A0A411HJ51"/>